<proteinExistence type="predicted"/>
<name>A0A183GNL4_HELPZ</name>
<protein>
    <submittedName>
        <fullName evidence="3">Asparaginase</fullName>
    </submittedName>
</protein>
<evidence type="ECO:0000313" key="1">
    <source>
        <dbReference type="EMBL" id="VDP44028.1"/>
    </source>
</evidence>
<gene>
    <name evidence="1" type="ORF">HPBE_LOCUS24283</name>
</gene>
<dbReference type="WBParaSite" id="HPBE_0002428401-mRNA-1">
    <property type="protein sequence ID" value="HPBE_0002428401-mRNA-1"/>
    <property type="gene ID" value="HPBE_0002428401"/>
</dbReference>
<reference evidence="3" key="2">
    <citation type="submission" date="2019-09" db="UniProtKB">
        <authorList>
            <consortium name="WormBaseParasite"/>
        </authorList>
    </citation>
    <scope>IDENTIFICATION</scope>
</reference>
<accession>A0A183GNL4</accession>
<evidence type="ECO:0000313" key="3">
    <source>
        <dbReference type="WBParaSite" id="HPBE_0002428401-mRNA-1"/>
    </source>
</evidence>
<evidence type="ECO:0000313" key="2">
    <source>
        <dbReference type="Proteomes" id="UP000050761"/>
    </source>
</evidence>
<organism evidence="2 3">
    <name type="scientific">Heligmosomoides polygyrus</name>
    <name type="common">Parasitic roundworm</name>
    <dbReference type="NCBI Taxonomy" id="6339"/>
    <lineage>
        <taxon>Eukaryota</taxon>
        <taxon>Metazoa</taxon>
        <taxon>Ecdysozoa</taxon>
        <taxon>Nematoda</taxon>
        <taxon>Chromadorea</taxon>
        <taxon>Rhabditida</taxon>
        <taxon>Rhabditina</taxon>
        <taxon>Rhabditomorpha</taxon>
        <taxon>Strongyloidea</taxon>
        <taxon>Heligmosomidae</taxon>
        <taxon>Heligmosomoides</taxon>
    </lineage>
</organism>
<dbReference type="AlphaFoldDB" id="A0A183GNL4"/>
<dbReference type="EMBL" id="UZAH01036114">
    <property type="protein sequence ID" value="VDP44028.1"/>
    <property type="molecule type" value="Genomic_DNA"/>
</dbReference>
<dbReference type="Proteomes" id="UP000050761">
    <property type="component" value="Unassembled WGS sequence"/>
</dbReference>
<accession>A0A3P8EBR9</accession>
<keyword evidence="2" id="KW-1185">Reference proteome</keyword>
<sequence length="121" mass="12841">MIPVNMLRRARKLGIDLDEYVTRIPRMGAVVRDASGEVMSFLDTASTAAVVEDKTGCVAFVSAAAERPGRHTCGVTPLLAVCTHSVIPVARADNGPSEAVVGGPTDERSAQVDQICWDCNQ</sequence>
<reference evidence="1 2" key="1">
    <citation type="submission" date="2018-11" db="EMBL/GenBank/DDBJ databases">
        <authorList>
            <consortium name="Pathogen Informatics"/>
        </authorList>
    </citation>
    <scope>NUCLEOTIDE SEQUENCE [LARGE SCALE GENOMIC DNA]</scope>
</reference>